<evidence type="ECO:0000313" key="4">
    <source>
        <dbReference type="Proteomes" id="UP001568698"/>
    </source>
</evidence>
<dbReference type="EMBL" id="JBGLYH010000055">
    <property type="protein sequence ID" value="MEZ7198159.1"/>
    <property type="molecule type" value="Genomic_DNA"/>
</dbReference>
<evidence type="ECO:0000256" key="1">
    <source>
        <dbReference type="ARBA" id="ARBA00023172"/>
    </source>
</evidence>
<keyword evidence="1" id="KW-0233">DNA recombination</keyword>
<dbReference type="Pfam" id="PF00589">
    <property type="entry name" value="Phage_integrase"/>
    <property type="match status" value="1"/>
</dbReference>
<comment type="caution">
    <text evidence="3">The sequence shown here is derived from an EMBL/GenBank/DDBJ whole genome shotgun (WGS) entry which is preliminary data.</text>
</comment>
<keyword evidence="4" id="KW-1185">Reference proteome</keyword>
<dbReference type="InterPro" id="IPR002104">
    <property type="entry name" value="Integrase_catalytic"/>
</dbReference>
<sequence>MIKQKLIESFSEEGTPAVSLHTLITKHLLALKAKGVAQGTYDDKTLAFAELLSWPGVSPVMPVAELKHDKVREFLDHIAQTRSGHRANTFRKHIVRLWNWAKRSRIVLGDCPWDVEMYKADRGDKYVPSEADFWKVYEMADQVRRPFHKLNGETEAQPHRKRMLLAYLHTGARRGEVFDLRWSDVDFAGQRIRLWTRKRTSGLEGDWIPMTEQLAAALKEQRLETGFREHVFINPKTDEPYAYGNDMVRDMCAVAGVKAFSFHAIRHLTASMLDKAGVPLATIQLILRHKSVTTTARYIHSLKDARKAVEQTFGGRILEMKKASSE</sequence>
<dbReference type="Gene3D" id="1.10.443.10">
    <property type="entry name" value="Intergrase catalytic core"/>
    <property type="match status" value="1"/>
</dbReference>
<dbReference type="RefSeq" id="WP_371387657.1">
    <property type="nucleotide sequence ID" value="NZ_JBGLYH010000055.1"/>
</dbReference>
<reference evidence="3 4" key="1">
    <citation type="submission" date="2024-08" db="EMBL/GenBank/DDBJ databases">
        <title>Sulfate-reducing bacteria isolated from formation water of the oil field in Kazakhstan and description of Pseudodesulfovibrio sp.</title>
        <authorList>
            <person name="Bidzhieva S.K."/>
            <person name="Tourova T.P."/>
            <person name="Grouzdev D.S."/>
            <person name="Beletsky A.V."/>
            <person name="Sokolova D.S."/>
            <person name="Samigullina S.R."/>
            <person name="Poltaraus A.B."/>
            <person name="Avtukh A.N."/>
            <person name="Tereshina V.M."/>
            <person name="Zhaparov N.S."/>
            <person name="Mardanov A.V."/>
            <person name="Nazina T.N."/>
        </authorList>
    </citation>
    <scope>NUCLEOTIDE SEQUENCE [LARGE SCALE GENOMIC DNA]</scope>
    <source>
        <strain evidence="3 4">9FUS</strain>
    </source>
</reference>
<dbReference type="SUPFAM" id="SSF56349">
    <property type="entry name" value="DNA breaking-rejoining enzymes"/>
    <property type="match status" value="1"/>
</dbReference>
<accession>A0ABV4K5A3</accession>
<dbReference type="InterPro" id="IPR011010">
    <property type="entry name" value="DNA_brk_join_enz"/>
</dbReference>
<dbReference type="CDD" id="cd00796">
    <property type="entry name" value="INT_Rci_Hp1_C"/>
    <property type="match status" value="1"/>
</dbReference>
<dbReference type="PANTHER" id="PTHR30349:SF64">
    <property type="entry name" value="PROPHAGE INTEGRASE INTD-RELATED"/>
    <property type="match status" value="1"/>
</dbReference>
<organism evidence="3 4">
    <name type="scientific">Pseudodesulfovibrio karagichevae</name>
    <dbReference type="NCBI Taxonomy" id="3239305"/>
    <lineage>
        <taxon>Bacteria</taxon>
        <taxon>Pseudomonadati</taxon>
        <taxon>Thermodesulfobacteriota</taxon>
        <taxon>Desulfovibrionia</taxon>
        <taxon>Desulfovibrionales</taxon>
        <taxon>Desulfovibrionaceae</taxon>
    </lineage>
</organism>
<feature type="domain" description="Tyr recombinase" evidence="2">
    <location>
        <begin position="132"/>
        <end position="311"/>
    </location>
</feature>
<dbReference type="PROSITE" id="PS51898">
    <property type="entry name" value="TYR_RECOMBINASE"/>
    <property type="match status" value="1"/>
</dbReference>
<protein>
    <submittedName>
        <fullName evidence="3">Tyrosine-type recombinase/integrase</fullName>
    </submittedName>
</protein>
<evidence type="ECO:0000313" key="3">
    <source>
        <dbReference type="EMBL" id="MEZ7198159.1"/>
    </source>
</evidence>
<dbReference type="InterPro" id="IPR013762">
    <property type="entry name" value="Integrase-like_cat_sf"/>
</dbReference>
<proteinExistence type="predicted"/>
<gene>
    <name evidence="3" type="ORF">AB6M95_15495</name>
</gene>
<dbReference type="Proteomes" id="UP001568698">
    <property type="component" value="Unassembled WGS sequence"/>
</dbReference>
<name>A0ABV4K5A3_9BACT</name>
<evidence type="ECO:0000259" key="2">
    <source>
        <dbReference type="PROSITE" id="PS51898"/>
    </source>
</evidence>
<dbReference type="PANTHER" id="PTHR30349">
    <property type="entry name" value="PHAGE INTEGRASE-RELATED"/>
    <property type="match status" value="1"/>
</dbReference>
<dbReference type="InterPro" id="IPR050090">
    <property type="entry name" value="Tyrosine_recombinase_XerCD"/>
</dbReference>